<dbReference type="Gene3D" id="3.40.50.360">
    <property type="match status" value="1"/>
</dbReference>
<name>A0A3B0YNU3_9ZZZZ</name>
<sequence>MNQASSANRNTEQPPTVLRVDASARYEGSVSRTLSDSLMQSLREQYGKISTLYRDLAASPPDFVDEAWVAANFTPAESRTPEHRATLAASDALVAELQAADILVMGVPLYNFAIPATLKAWVDMVARARLTFQYTDDGVEGLLKGKRAYVVFVSGGVPAGSELDFATGYIRHVLGFIGITDVTIIAADQHNSRGEEALSEAYAQITALPVRPVVDMAAASLT</sequence>
<evidence type="ECO:0000256" key="1">
    <source>
        <dbReference type="ARBA" id="ARBA00022630"/>
    </source>
</evidence>
<accession>A0A3B0YNU3</accession>
<keyword evidence="2" id="KW-0288">FMN</keyword>
<keyword evidence="1" id="KW-0285">Flavoprotein</keyword>
<dbReference type="PANTHER" id="PTHR43741:SF2">
    <property type="entry name" value="FMN-DEPENDENT NADH:QUINONE OXIDOREDUCTASE"/>
    <property type="match status" value="1"/>
</dbReference>
<feature type="region of interest" description="Disordered" evidence="7">
    <location>
        <begin position="1"/>
        <end position="20"/>
    </location>
</feature>
<comment type="catalytic activity">
    <reaction evidence="6">
        <text>N,N-dimethyl-1,4-phenylenediamine + anthranilate + 2 NAD(+) = 2-(4-dimethylaminophenyl)diazenylbenzoate + 2 NADH + 2 H(+)</text>
        <dbReference type="Rhea" id="RHEA:55872"/>
        <dbReference type="ChEBI" id="CHEBI:15378"/>
        <dbReference type="ChEBI" id="CHEBI:15783"/>
        <dbReference type="ChEBI" id="CHEBI:16567"/>
        <dbReference type="ChEBI" id="CHEBI:57540"/>
        <dbReference type="ChEBI" id="CHEBI:57945"/>
        <dbReference type="ChEBI" id="CHEBI:71579"/>
        <dbReference type="EC" id="1.7.1.17"/>
    </reaction>
    <physiologicalReaction direction="right-to-left" evidence="6">
        <dbReference type="Rhea" id="RHEA:55874"/>
    </physiologicalReaction>
</comment>
<evidence type="ECO:0000256" key="4">
    <source>
        <dbReference type="ARBA" id="ARBA00023027"/>
    </source>
</evidence>
<evidence type="ECO:0000313" key="9">
    <source>
        <dbReference type="EMBL" id="VAW81091.1"/>
    </source>
</evidence>
<dbReference type="InterPro" id="IPR050104">
    <property type="entry name" value="FMN-dep_NADH:Q_OxRdtase_AzoR1"/>
</dbReference>
<dbReference type="SUPFAM" id="SSF52218">
    <property type="entry name" value="Flavoproteins"/>
    <property type="match status" value="1"/>
</dbReference>
<dbReference type="InterPro" id="IPR029039">
    <property type="entry name" value="Flavoprotein-like_sf"/>
</dbReference>
<evidence type="ECO:0000256" key="5">
    <source>
        <dbReference type="ARBA" id="ARBA00024061"/>
    </source>
</evidence>
<organism evidence="9">
    <name type="scientific">hydrothermal vent metagenome</name>
    <dbReference type="NCBI Taxonomy" id="652676"/>
    <lineage>
        <taxon>unclassified sequences</taxon>
        <taxon>metagenomes</taxon>
        <taxon>ecological metagenomes</taxon>
    </lineage>
</organism>
<dbReference type="InterPro" id="IPR023048">
    <property type="entry name" value="NADH:quinone_OxRdtase_FMN_depd"/>
</dbReference>
<evidence type="ECO:0000256" key="2">
    <source>
        <dbReference type="ARBA" id="ARBA00022643"/>
    </source>
</evidence>
<feature type="compositionally biased region" description="Polar residues" evidence="7">
    <location>
        <begin position="1"/>
        <end position="14"/>
    </location>
</feature>
<evidence type="ECO:0000256" key="7">
    <source>
        <dbReference type="SAM" id="MobiDB-lite"/>
    </source>
</evidence>
<dbReference type="GO" id="GO:0016655">
    <property type="term" value="F:oxidoreductase activity, acting on NAD(P)H, quinone or similar compound as acceptor"/>
    <property type="evidence" value="ECO:0007669"/>
    <property type="project" value="InterPro"/>
</dbReference>
<evidence type="ECO:0000259" key="8">
    <source>
        <dbReference type="Pfam" id="PF02525"/>
    </source>
</evidence>
<feature type="domain" description="Flavodoxin-like fold" evidence="8">
    <location>
        <begin position="16"/>
        <end position="206"/>
    </location>
</feature>
<dbReference type="Pfam" id="PF02525">
    <property type="entry name" value="Flavodoxin_2"/>
    <property type="match status" value="1"/>
</dbReference>
<dbReference type="AlphaFoldDB" id="A0A3B0YNU3"/>
<dbReference type="HAMAP" id="MF_01216">
    <property type="entry name" value="Azoreductase_type1"/>
    <property type="match status" value="1"/>
</dbReference>
<keyword evidence="3 9" id="KW-0560">Oxidoreductase</keyword>
<gene>
    <name evidence="9" type="ORF">MNBD_GAMMA15-556</name>
</gene>
<dbReference type="EMBL" id="UOFN01000142">
    <property type="protein sequence ID" value="VAW81091.1"/>
    <property type="molecule type" value="Genomic_DNA"/>
</dbReference>
<dbReference type="EC" id="1.7.1.17" evidence="5"/>
<dbReference type="InterPro" id="IPR003680">
    <property type="entry name" value="Flavodoxin_fold"/>
</dbReference>
<dbReference type="GO" id="GO:0010181">
    <property type="term" value="F:FMN binding"/>
    <property type="evidence" value="ECO:0007669"/>
    <property type="project" value="InterPro"/>
</dbReference>
<proteinExistence type="inferred from homology"/>
<evidence type="ECO:0000256" key="6">
    <source>
        <dbReference type="ARBA" id="ARBA00048542"/>
    </source>
</evidence>
<dbReference type="PANTHER" id="PTHR43741">
    <property type="entry name" value="FMN-DEPENDENT NADH-AZOREDUCTASE 1"/>
    <property type="match status" value="1"/>
</dbReference>
<keyword evidence="4" id="KW-0520">NAD</keyword>
<evidence type="ECO:0000256" key="3">
    <source>
        <dbReference type="ARBA" id="ARBA00023002"/>
    </source>
</evidence>
<reference evidence="9" key="1">
    <citation type="submission" date="2018-06" db="EMBL/GenBank/DDBJ databases">
        <authorList>
            <person name="Zhirakovskaya E."/>
        </authorList>
    </citation>
    <scope>NUCLEOTIDE SEQUENCE</scope>
</reference>
<protein>
    <recommendedName>
        <fullName evidence="5">FMN-dependent NADH-azoreductase</fullName>
        <ecNumber evidence="5">1.7.1.17</ecNumber>
    </recommendedName>
</protein>